<dbReference type="eggNOG" id="ENOG5032VKI">
    <property type="taxonomic scope" value="Bacteria"/>
</dbReference>
<evidence type="ECO:0000313" key="3">
    <source>
        <dbReference type="Proteomes" id="UP000017973"/>
    </source>
</evidence>
<name>V6M2B8_9BACL</name>
<accession>V6M2B8</accession>
<sequence length="212" mass="24868">MIVMYPNQELMQYFQQMSDFLLAQSKKLESMQHQLDQLHQGMSEWKEKQVPNVIKNEYHFDLLKVEKLEGTLNIGLNPKGNDSAIGDMSIGSEQEGQAQEETGQPLFERVQKAVYRFLDKDAYKLLRRIEEECGYPLDPAYRKFILEDIKKQIDPRIRYYLGQLDTDELEPEQIDAWVEKVVQKVKRDIENTCVSFIQHLPRQMEGDSSHAL</sequence>
<comment type="caution">
    <text evidence="2">The sequence shown here is derived from an EMBL/GenBank/DDBJ whole genome shotgun (WGS) entry which is preliminary data.</text>
</comment>
<dbReference type="AlphaFoldDB" id="V6M2B8"/>
<dbReference type="PATRIC" id="fig|1408254.3.peg.3480"/>
<dbReference type="STRING" id="1408254.T458_17665"/>
<dbReference type="InterPro" id="IPR019673">
    <property type="entry name" value="Spore_germination_GerPC"/>
</dbReference>
<evidence type="ECO:0000256" key="1">
    <source>
        <dbReference type="SAM" id="MobiDB-lite"/>
    </source>
</evidence>
<feature type="compositionally biased region" description="Low complexity" evidence="1">
    <location>
        <begin position="91"/>
        <end position="103"/>
    </location>
</feature>
<keyword evidence="3" id="KW-1185">Reference proteome</keyword>
<dbReference type="HOGENOM" id="CLU_072306_0_0_9"/>
<evidence type="ECO:0000313" key="2">
    <source>
        <dbReference type="EMBL" id="EST52776.1"/>
    </source>
</evidence>
<feature type="region of interest" description="Disordered" evidence="1">
    <location>
        <begin position="84"/>
        <end position="103"/>
    </location>
</feature>
<dbReference type="EMBL" id="AYJU01000017">
    <property type="protein sequence ID" value="EST52776.1"/>
    <property type="molecule type" value="Genomic_DNA"/>
</dbReference>
<organism evidence="2 3">
    <name type="scientific">Brevibacillus panacihumi W25</name>
    <dbReference type="NCBI Taxonomy" id="1408254"/>
    <lineage>
        <taxon>Bacteria</taxon>
        <taxon>Bacillati</taxon>
        <taxon>Bacillota</taxon>
        <taxon>Bacilli</taxon>
        <taxon>Bacillales</taxon>
        <taxon>Paenibacillaceae</taxon>
        <taxon>Brevibacillus</taxon>
    </lineage>
</organism>
<protein>
    <submittedName>
        <fullName evidence="2">Spore germination protein</fullName>
    </submittedName>
</protein>
<dbReference type="Pfam" id="PF10737">
    <property type="entry name" value="GerPC"/>
    <property type="match status" value="1"/>
</dbReference>
<proteinExistence type="predicted"/>
<reference evidence="2 3" key="1">
    <citation type="journal article" date="2014" name="Genome Announc.">
        <title>Draft Genome Sequence of Brevibacillus panacihumi Strain W25, a Halotolerant Hydrocarbon-Degrading Bacterium.</title>
        <authorList>
            <person name="Wang X."/>
            <person name="Jin D."/>
            <person name="Zhou L."/>
            <person name="Wu L."/>
            <person name="An W."/>
            <person name="Chen Y."/>
            <person name="Zhao L."/>
        </authorList>
    </citation>
    <scope>NUCLEOTIDE SEQUENCE [LARGE SCALE GENOMIC DNA]</scope>
    <source>
        <strain evidence="2 3">W25</strain>
    </source>
</reference>
<dbReference type="Proteomes" id="UP000017973">
    <property type="component" value="Unassembled WGS sequence"/>
</dbReference>
<gene>
    <name evidence="2" type="ORF">T458_17665</name>
</gene>